<dbReference type="Pfam" id="PF12874">
    <property type="entry name" value="zf-met"/>
    <property type="match status" value="2"/>
</dbReference>
<dbReference type="Proteomes" id="UP000292052">
    <property type="component" value="Unassembled WGS sequence"/>
</dbReference>
<sequence length="115" mass="13045">MSGEFHNSIEDVKLPENVAEETDKNNLSCELCNVKVTSAKILQRHLEGRRHKMKAERKGKTFICEMCDVVANSEIQLNIHLNSIKHKNKLSKKEQSDFSTISTNTAGIWILVFCA</sequence>
<name>A0A482VT18_ASBVE</name>
<feature type="non-terminal residue" evidence="2">
    <location>
        <position position="115"/>
    </location>
</feature>
<evidence type="ECO:0000313" key="3">
    <source>
        <dbReference type="Proteomes" id="UP000292052"/>
    </source>
</evidence>
<organism evidence="2 3">
    <name type="scientific">Asbolus verrucosus</name>
    <name type="common">Desert ironclad beetle</name>
    <dbReference type="NCBI Taxonomy" id="1661398"/>
    <lineage>
        <taxon>Eukaryota</taxon>
        <taxon>Metazoa</taxon>
        <taxon>Ecdysozoa</taxon>
        <taxon>Arthropoda</taxon>
        <taxon>Hexapoda</taxon>
        <taxon>Insecta</taxon>
        <taxon>Pterygota</taxon>
        <taxon>Neoptera</taxon>
        <taxon>Endopterygota</taxon>
        <taxon>Coleoptera</taxon>
        <taxon>Polyphaga</taxon>
        <taxon>Cucujiformia</taxon>
        <taxon>Tenebrionidae</taxon>
        <taxon>Pimeliinae</taxon>
        <taxon>Asbolus</taxon>
    </lineage>
</organism>
<comment type="caution">
    <text evidence="2">The sequence shown here is derived from an EMBL/GenBank/DDBJ whole genome shotgun (WGS) entry which is preliminary data.</text>
</comment>
<evidence type="ECO:0000313" key="2">
    <source>
        <dbReference type="EMBL" id="RZC35856.1"/>
    </source>
</evidence>
<dbReference type="PANTHER" id="PTHR47487:SF8">
    <property type="entry name" value="OS08G0270900 PROTEIN"/>
    <property type="match status" value="1"/>
</dbReference>
<dbReference type="InterPro" id="IPR013087">
    <property type="entry name" value="Znf_C2H2_type"/>
</dbReference>
<dbReference type="InterPro" id="IPR036236">
    <property type="entry name" value="Znf_C2H2_sf"/>
</dbReference>
<reference evidence="2 3" key="1">
    <citation type="submission" date="2017-03" db="EMBL/GenBank/DDBJ databases">
        <title>Genome of the blue death feigning beetle - Asbolus verrucosus.</title>
        <authorList>
            <person name="Rider S.D."/>
        </authorList>
    </citation>
    <scope>NUCLEOTIDE SEQUENCE [LARGE SCALE GENOMIC DNA]</scope>
    <source>
        <strain evidence="2">Butters</strain>
        <tissue evidence="2">Head and leg muscle</tissue>
    </source>
</reference>
<protein>
    <submittedName>
        <fullName evidence="2">Zinc finger protein 385B-like</fullName>
    </submittedName>
</protein>
<dbReference type="PROSITE" id="PS00028">
    <property type="entry name" value="ZINC_FINGER_C2H2_1"/>
    <property type="match status" value="1"/>
</dbReference>
<accession>A0A482VT18</accession>
<dbReference type="GO" id="GO:0003676">
    <property type="term" value="F:nucleic acid binding"/>
    <property type="evidence" value="ECO:0007669"/>
    <property type="project" value="InterPro"/>
</dbReference>
<evidence type="ECO:0000259" key="1">
    <source>
        <dbReference type="PROSITE" id="PS00028"/>
    </source>
</evidence>
<dbReference type="PANTHER" id="PTHR47487">
    <property type="entry name" value="OS06G0651300 PROTEIN-RELATED"/>
    <property type="match status" value="1"/>
</dbReference>
<dbReference type="SUPFAM" id="SSF57667">
    <property type="entry name" value="beta-beta-alpha zinc fingers"/>
    <property type="match status" value="2"/>
</dbReference>
<dbReference type="AlphaFoldDB" id="A0A482VT18"/>
<dbReference type="Gene3D" id="3.30.160.60">
    <property type="entry name" value="Classic Zinc Finger"/>
    <property type="match status" value="2"/>
</dbReference>
<gene>
    <name evidence="2" type="ORF">BDFB_007226</name>
</gene>
<dbReference type="SMART" id="SM00451">
    <property type="entry name" value="ZnF_U1"/>
    <property type="match status" value="2"/>
</dbReference>
<dbReference type="GO" id="GO:0008270">
    <property type="term" value="F:zinc ion binding"/>
    <property type="evidence" value="ECO:0007669"/>
    <property type="project" value="InterPro"/>
</dbReference>
<dbReference type="OrthoDB" id="434647at2759"/>
<dbReference type="SMART" id="SM00355">
    <property type="entry name" value="ZnF_C2H2"/>
    <property type="match status" value="2"/>
</dbReference>
<dbReference type="EMBL" id="QDEB01067256">
    <property type="protein sequence ID" value="RZC35856.1"/>
    <property type="molecule type" value="Genomic_DNA"/>
</dbReference>
<feature type="domain" description="C2H2-type" evidence="1">
    <location>
        <begin position="29"/>
        <end position="51"/>
    </location>
</feature>
<dbReference type="InterPro" id="IPR003604">
    <property type="entry name" value="Matrin/U1-like-C_Znf_C2H2"/>
</dbReference>
<proteinExistence type="predicted"/>
<keyword evidence="3" id="KW-1185">Reference proteome</keyword>